<proteinExistence type="predicted"/>
<dbReference type="Pfam" id="PF01425">
    <property type="entry name" value="Amidase"/>
    <property type="match status" value="1"/>
</dbReference>
<evidence type="ECO:0000313" key="3">
    <source>
        <dbReference type="EMBL" id="RAI43757.1"/>
    </source>
</evidence>
<dbReference type="SUPFAM" id="SSF75304">
    <property type="entry name" value="Amidase signature (AS) enzymes"/>
    <property type="match status" value="2"/>
</dbReference>
<feature type="domain" description="Amidase" evidence="2">
    <location>
        <begin position="168"/>
        <end position="433"/>
    </location>
</feature>
<dbReference type="Proteomes" id="UP000249130">
    <property type="component" value="Unassembled WGS sequence"/>
</dbReference>
<dbReference type="InterPro" id="IPR023631">
    <property type="entry name" value="Amidase_dom"/>
</dbReference>
<feature type="compositionally biased region" description="Polar residues" evidence="1">
    <location>
        <begin position="275"/>
        <end position="288"/>
    </location>
</feature>
<protein>
    <recommendedName>
        <fullName evidence="2">Amidase domain-containing protein</fullName>
    </recommendedName>
</protein>
<comment type="caution">
    <text evidence="3">The sequence shown here is derived from an EMBL/GenBank/DDBJ whole genome shotgun (WGS) entry which is preliminary data.</text>
</comment>
<dbReference type="RefSeq" id="WP_111419404.1">
    <property type="nucleotide sequence ID" value="NZ_NPEX01000072.1"/>
</dbReference>
<name>A0A327L055_9BRAD</name>
<organism evidence="3 4">
    <name type="scientific">Rhodoplanes roseus</name>
    <dbReference type="NCBI Taxonomy" id="29409"/>
    <lineage>
        <taxon>Bacteria</taxon>
        <taxon>Pseudomonadati</taxon>
        <taxon>Pseudomonadota</taxon>
        <taxon>Alphaproteobacteria</taxon>
        <taxon>Hyphomicrobiales</taxon>
        <taxon>Nitrobacteraceae</taxon>
        <taxon>Rhodoplanes</taxon>
    </lineage>
</organism>
<dbReference type="PANTHER" id="PTHR42678:SF34">
    <property type="entry name" value="OS04G0183300 PROTEIN"/>
    <property type="match status" value="1"/>
</dbReference>
<evidence type="ECO:0000313" key="4">
    <source>
        <dbReference type="Proteomes" id="UP000249130"/>
    </source>
</evidence>
<sequence length="779" mass="84356">MTGQAARPPFRLEEATIDAMHAAIRAGEITCVEIVQHYIDRVRAFNGPSSALVTPDGAPVPPTAGAVRGGAPIGFPTATVKAADVLPDLDRYTGPPIEFGRMEPTASDPSVQQQYGMIVGIPDAGQVNALSTINIRGERSVTFRGDFDRHPDDGPLPEGAPPGAEIFRRWPDALEQAAALDATYGREPDLDALPLYGVVFSFKDSFDVKDMRSTGGGDAAYDVDVPARDHVLVDQLRKKGAIIFAKAVCTEYNGRAGNPGGRHVPDKVLPSTLGYQRSTWGGNPSNPYDTRRSASLGSSSGSALSVSTNLVMASLGEETRASCRGPSNHNAVALILPHKAMLGFDGGAIGADIYCDRSGIHARSIVDCARILDALKDPEQGYYDPRDVYTTVPRPSVLATPYASHTVGRGMIGELKGLRLGVIRESMLVPPGSMTERPIVTAATREIKEILAGRLGATLVESKDPLWTPDPDIEQMGVDFRTALARLVPVFMPDLLFRLGRDGRPVFQDFADAVVPTEFVPGKKFGNGTMTPIDYCVAMAEGRIAPPTNLDIGTIQQQELAMAFRFHISQYLMRRAADWTAHGVTERLADWPALNARSKFWGDDQRAAFKNWEEVGDPRNPLGGRQGVDERIMLRELLRRVDMMVMLENKLDALVRLHTPWPPGLIGHPHQYDIAHNLAPESLMGPNAGLTEVLIPAGYVTTAYDPVFALAPDGSRFVSAPSHTPTTIPEPGLPFSLVFRAEPGKEDVILRIASSYEAASRRRVPPPAFGPIERRARPV</sequence>
<dbReference type="AlphaFoldDB" id="A0A327L055"/>
<dbReference type="OrthoDB" id="9811471at2"/>
<accession>A0A327L055</accession>
<dbReference type="Gene3D" id="3.90.1300.10">
    <property type="entry name" value="Amidase signature (AS) domain"/>
    <property type="match status" value="3"/>
</dbReference>
<dbReference type="PANTHER" id="PTHR42678">
    <property type="entry name" value="AMIDASE"/>
    <property type="match status" value="1"/>
</dbReference>
<keyword evidence="4" id="KW-1185">Reference proteome</keyword>
<evidence type="ECO:0000256" key="1">
    <source>
        <dbReference type="SAM" id="MobiDB-lite"/>
    </source>
</evidence>
<dbReference type="EMBL" id="NPEX01000072">
    <property type="protein sequence ID" value="RAI43757.1"/>
    <property type="molecule type" value="Genomic_DNA"/>
</dbReference>
<reference evidence="3 4" key="1">
    <citation type="submission" date="2017-07" db="EMBL/GenBank/DDBJ databases">
        <title>Draft Genome Sequences of Select Purple Nonsulfur Bacteria.</title>
        <authorList>
            <person name="Lasarre B."/>
            <person name="Mckinlay J.B."/>
        </authorList>
    </citation>
    <scope>NUCLEOTIDE SEQUENCE [LARGE SCALE GENOMIC DNA]</scope>
    <source>
        <strain evidence="3 4">DSM 5909</strain>
    </source>
</reference>
<feature type="region of interest" description="Disordered" evidence="1">
    <location>
        <begin position="275"/>
        <end position="301"/>
    </location>
</feature>
<gene>
    <name evidence="3" type="ORF">CH341_12690</name>
</gene>
<dbReference type="InterPro" id="IPR036928">
    <property type="entry name" value="AS_sf"/>
</dbReference>
<evidence type="ECO:0000259" key="2">
    <source>
        <dbReference type="Pfam" id="PF01425"/>
    </source>
</evidence>